<keyword evidence="2" id="KW-1185">Reference proteome</keyword>
<accession>A0ACC3SI32</accession>
<reference evidence="1" key="1">
    <citation type="submission" date="2024-02" db="EMBL/GenBank/DDBJ databases">
        <title>Metagenome Assembled Genome of Zalaria obscura JY119.</title>
        <authorList>
            <person name="Vighnesh L."/>
            <person name="Jagadeeshwari U."/>
            <person name="Venkata Ramana C."/>
            <person name="Sasikala C."/>
        </authorList>
    </citation>
    <scope>NUCLEOTIDE SEQUENCE</scope>
    <source>
        <strain evidence="1">JY119</strain>
    </source>
</reference>
<dbReference type="EMBL" id="JAMKPW020000017">
    <property type="protein sequence ID" value="KAK8209183.1"/>
    <property type="molecule type" value="Genomic_DNA"/>
</dbReference>
<name>A0ACC3SI32_9PEZI</name>
<evidence type="ECO:0000313" key="1">
    <source>
        <dbReference type="EMBL" id="KAK8209183.1"/>
    </source>
</evidence>
<evidence type="ECO:0000313" key="2">
    <source>
        <dbReference type="Proteomes" id="UP001320706"/>
    </source>
</evidence>
<protein>
    <submittedName>
        <fullName evidence="1">Uncharacterized protein</fullName>
    </submittedName>
</protein>
<dbReference type="Proteomes" id="UP001320706">
    <property type="component" value="Unassembled WGS sequence"/>
</dbReference>
<proteinExistence type="predicted"/>
<sequence length="230" mass="26016">MPCLIHSTADLILRQFWPKVDLPVCAQGNNLRGGPAWDRRLREVRSRSTCRIKTRQPNCNVDLGPGASANPAKLPAFSYERRFACYTFFSRKGARVRRALPTRNFPVDVRELGEMSCLIRGRELKGATPCGIHMGSGDIVWSRLEIDTVTNAFGSLFWLYRSDGTTCMHVVLGFKMETLFRLEREFATTSIPGVGQSHVSIPYCASRNRTDANVERYIKHMLLNPGTRYT</sequence>
<comment type="caution">
    <text evidence="1">The sequence shown here is derived from an EMBL/GenBank/DDBJ whole genome shotgun (WGS) entry which is preliminary data.</text>
</comment>
<gene>
    <name evidence="1" type="ORF">M8818_003878</name>
</gene>
<organism evidence="1 2">
    <name type="scientific">Zalaria obscura</name>
    <dbReference type="NCBI Taxonomy" id="2024903"/>
    <lineage>
        <taxon>Eukaryota</taxon>
        <taxon>Fungi</taxon>
        <taxon>Dikarya</taxon>
        <taxon>Ascomycota</taxon>
        <taxon>Pezizomycotina</taxon>
        <taxon>Dothideomycetes</taxon>
        <taxon>Dothideomycetidae</taxon>
        <taxon>Dothideales</taxon>
        <taxon>Zalariaceae</taxon>
        <taxon>Zalaria</taxon>
    </lineage>
</organism>